<evidence type="ECO:0000313" key="7">
    <source>
        <dbReference type="Proteomes" id="UP001153076"/>
    </source>
</evidence>
<dbReference type="Proteomes" id="UP001153076">
    <property type="component" value="Unassembled WGS sequence"/>
</dbReference>
<comment type="caution">
    <text evidence="6">The sequence shown here is derived from an EMBL/GenBank/DDBJ whole genome shotgun (WGS) entry which is preliminary data.</text>
</comment>
<feature type="region of interest" description="Disordered" evidence="3">
    <location>
        <begin position="364"/>
        <end position="464"/>
    </location>
</feature>
<dbReference type="SMART" id="SM00717">
    <property type="entry name" value="SANT"/>
    <property type="match status" value="1"/>
</dbReference>
<keyword evidence="7" id="KW-1185">Reference proteome</keyword>
<dbReference type="OrthoDB" id="608866at2759"/>
<dbReference type="CDD" id="cd11660">
    <property type="entry name" value="SANT_TRF"/>
    <property type="match status" value="1"/>
</dbReference>
<keyword evidence="2" id="KW-0539">Nucleus</keyword>
<evidence type="ECO:0000256" key="3">
    <source>
        <dbReference type="SAM" id="MobiDB-lite"/>
    </source>
</evidence>
<protein>
    <submittedName>
        <fullName evidence="6">Uncharacterized protein</fullName>
    </submittedName>
</protein>
<dbReference type="PANTHER" id="PTHR46993:SF6">
    <property type="entry name" value="MYB TRANSCRIPTION FACTOR"/>
    <property type="match status" value="1"/>
</dbReference>
<dbReference type="InterPro" id="IPR001005">
    <property type="entry name" value="SANT/Myb"/>
</dbReference>
<name>A0A9Q1GKD9_9CARY</name>
<dbReference type="PROSITE" id="PS51294">
    <property type="entry name" value="HTH_MYB"/>
    <property type="match status" value="1"/>
</dbReference>
<feature type="compositionally biased region" description="Basic and acidic residues" evidence="3">
    <location>
        <begin position="390"/>
        <end position="403"/>
    </location>
</feature>
<organism evidence="6 7">
    <name type="scientific">Carnegiea gigantea</name>
    <dbReference type="NCBI Taxonomy" id="171969"/>
    <lineage>
        <taxon>Eukaryota</taxon>
        <taxon>Viridiplantae</taxon>
        <taxon>Streptophyta</taxon>
        <taxon>Embryophyta</taxon>
        <taxon>Tracheophyta</taxon>
        <taxon>Spermatophyta</taxon>
        <taxon>Magnoliopsida</taxon>
        <taxon>eudicotyledons</taxon>
        <taxon>Gunneridae</taxon>
        <taxon>Pentapetalae</taxon>
        <taxon>Caryophyllales</taxon>
        <taxon>Cactineae</taxon>
        <taxon>Cactaceae</taxon>
        <taxon>Cactoideae</taxon>
        <taxon>Echinocereeae</taxon>
        <taxon>Carnegiea</taxon>
    </lineage>
</organism>
<dbReference type="PANTHER" id="PTHR46993">
    <property type="entry name" value="MYB TRANSCRIPTION FACTOR"/>
    <property type="match status" value="1"/>
</dbReference>
<reference evidence="6" key="1">
    <citation type="submission" date="2022-04" db="EMBL/GenBank/DDBJ databases">
        <title>Carnegiea gigantea Genome sequencing and assembly v2.</title>
        <authorList>
            <person name="Copetti D."/>
            <person name="Sanderson M.J."/>
            <person name="Burquez A."/>
            <person name="Wojciechowski M.F."/>
        </authorList>
    </citation>
    <scope>NUCLEOTIDE SEQUENCE</scope>
    <source>
        <strain evidence="6">SGP5-SGP5p</strain>
        <tissue evidence="6">Aerial part</tissue>
    </source>
</reference>
<feature type="region of interest" description="Disordered" evidence="3">
    <location>
        <begin position="201"/>
        <end position="271"/>
    </location>
</feature>
<proteinExistence type="predicted"/>
<dbReference type="SUPFAM" id="SSF46689">
    <property type="entry name" value="Homeodomain-like"/>
    <property type="match status" value="1"/>
</dbReference>
<feature type="domain" description="Myb-like" evidence="4">
    <location>
        <begin position="479"/>
        <end position="529"/>
    </location>
</feature>
<sequence>MDEEISKWILEFLLRQPIDERIINGVLSSLPLKDDDNRLKKTLLLRKIEFDVSNAAISEKLLDLLEIIEELDHREGKSASDSMKAAYCAVAVDCTVRFLDENVERNGKYFEAVKRVWRERVCKIEGLASDESKQKMVEIEAALWDSNACGKLLRMNTRSEASKLVRVYLAEEWRSMGPTFLELVAEKAGNVLEGLRSGGGVGGEAVGSANPGRESAAVGAETRKGQAAVRRKHIAMKSKRGRGAKISAVDEGNGDELMGKADSIPAPEVDRVPAPIESSSLELQASKKVDRPGAQTAQTSSKGMDDMNSKTLVENQTCPKMHATPEVERVQEALKSSSMELQAAVRDPLPDALQTAQTLCSTVATNNRSSKSPVVNQPGLETHTPPRACTDNDKENAEKKENSAQDLQGNEAHRGMTLRNTRRTLMEPDGTAQTFQWSESIDDLPGGTPKRPRLPSPKEDRPSPVKYYADTKIIRRRVRKKWTPEEEDALRTGVQKFGKGNWKLILHSYREIFRERTDVDLKDKWRNMTR</sequence>
<comment type="subcellular location">
    <subcellularLocation>
        <location evidence="1">Nucleus</location>
    </subcellularLocation>
</comment>
<dbReference type="PROSITE" id="PS50090">
    <property type="entry name" value="MYB_LIKE"/>
    <property type="match status" value="1"/>
</dbReference>
<evidence type="ECO:0000256" key="2">
    <source>
        <dbReference type="ARBA" id="ARBA00023242"/>
    </source>
</evidence>
<dbReference type="Pfam" id="PF00249">
    <property type="entry name" value="Myb_DNA-binding"/>
    <property type="match status" value="1"/>
</dbReference>
<evidence type="ECO:0000313" key="6">
    <source>
        <dbReference type="EMBL" id="KAJ8420819.1"/>
    </source>
</evidence>
<feature type="region of interest" description="Disordered" evidence="3">
    <location>
        <begin position="285"/>
        <end position="309"/>
    </location>
</feature>
<dbReference type="InterPro" id="IPR017930">
    <property type="entry name" value="Myb_dom"/>
</dbReference>
<feature type="compositionally biased region" description="Basic residues" evidence="3">
    <location>
        <begin position="229"/>
        <end position="243"/>
    </location>
</feature>
<evidence type="ECO:0000259" key="5">
    <source>
        <dbReference type="PROSITE" id="PS51294"/>
    </source>
</evidence>
<evidence type="ECO:0000259" key="4">
    <source>
        <dbReference type="PROSITE" id="PS50090"/>
    </source>
</evidence>
<dbReference type="Gene3D" id="1.10.10.60">
    <property type="entry name" value="Homeodomain-like"/>
    <property type="match status" value="1"/>
</dbReference>
<dbReference type="AlphaFoldDB" id="A0A9Q1GKD9"/>
<dbReference type="GO" id="GO:0005634">
    <property type="term" value="C:nucleus"/>
    <property type="evidence" value="ECO:0007669"/>
    <property type="project" value="UniProtKB-SubCell"/>
</dbReference>
<gene>
    <name evidence="6" type="ORF">Cgig2_022635</name>
</gene>
<feature type="domain" description="HTH myb-type" evidence="5">
    <location>
        <begin position="474"/>
        <end position="530"/>
    </location>
</feature>
<dbReference type="EMBL" id="JAKOGI010003119">
    <property type="protein sequence ID" value="KAJ8420819.1"/>
    <property type="molecule type" value="Genomic_DNA"/>
</dbReference>
<evidence type="ECO:0000256" key="1">
    <source>
        <dbReference type="ARBA" id="ARBA00004123"/>
    </source>
</evidence>
<dbReference type="InterPro" id="IPR009057">
    <property type="entry name" value="Homeodomain-like_sf"/>
</dbReference>
<feature type="compositionally biased region" description="Polar residues" evidence="3">
    <location>
        <begin position="364"/>
        <end position="375"/>
    </location>
</feature>
<accession>A0A9Q1GKD9</accession>